<dbReference type="Pfam" id="PF05895">
    <property type="entry name" value="DUF859"/>
    <property type="match status" value="1"/>
</dbReference>
<evidence type="ECO:0000313" key="2">
    <source>
        <dbReference type="Proteomes" id="UP000221146"/>
    </source>
</evidence>
<dbReference type="Proteomes" id="UP000221146">
    <property type="component" value="Segment"/>
</dbReference>
<gene>
    <name evidence="1" type="ORF">P0091_17</name>
</gene>
<reference evidence="1 2" key="1">
    <citation type="journal article" date="2017" name="Front. Microbiol.">
        <title>Global Survey and Genome Exploration of Bacteriophages Infecting the Lactic Acid Bacterium Streptococcus thermophilus.</title>
        <authorList>
            <person name="McDonnell B."/>
            <person name="Mahony J."/>
            <person name="Hanemaaijer L."/>
            <person name="Neve H."/>
            <person name="Noben J.-P."/>
            <person name="Lugli G.A."/>
            <person name="Ventura M."/>
            <person name="Kouwen T.R."/>
            <person name="van Sinderen D."/>
        </authorList>
    </citation>
    <scope>NUCLEOTIDE SEQUENCE [LARGE SCALE GENOMIC DNA]</scope>
</reference>
<accession>A0A286QNJ5</accession>
<proteinExistence type="predicted"/>
<keyword evidence="2" id="KW-1185">Reference proteome</keyword>
<evidence type="ECO:0000313" key="1">
    <source>
        <dbReference type="EMBL" id="ARU12975.1"/>
    </source>
</evidence>
<sequence length="673" mass="73820">MAEFWSNNDRGYRIRLWVDQVSQDKVANTSQVRFQLALLNTTTTFVQYQCSAYIDFEGQRLNWSGSPSMLGWYQTIPLIDQTVTINHDSDGKKTFSFSAQFNGSGGWSPRTLTISGNSFTLTDIPRLSSVSVDAGTIGSPVTININRQSSSFKHTVRYAWANKSGTIASNVDTSTTWTIPLDFANDFPNSETGTGTIYVDTYSEGTMIGTQSATLIASVPASIKPTFTGISLSDSNTAAQNVVQNANTFIQIMSNIKVSFNGASGSYGSNITGYHAEIVGKNQTTNVNGGTLGIMNYNGTVTVRASVSDSRGRWSDPRDVSVTVLEYFAPSLSFSVVRTGSTSSTLEIIRNARIAPLNINGIQKNTMKLTFKVSPYGKDDYTTDTGPASGEWLSISSLVNSPANLAGEYAANKSWQVLAVLEDKFTSTSFKAQVPVESVALSYDQAGLGVGKIREFGALDVAGDIYANNSQIQQYQLTGNNGEPKRFDGKPNVTNANYLDQPGQYYLDPSAPGNPNGQWGYLFHYSNYGKNVDGIKEAIQTFWGNNGQLFFRHHRWSFIIDDWEPWKEFTRNDHPNLINTGWQPAGYEGSFYKRVGDVLTVRYDFTGNGNTITFATIPKEIFTAPQSYMYVIADWSTDGSYNTHAQINSGSSFISAINTKNGWAYAGQLTIML</sequence>
<protein>
    <submittedName>
        <fullName evidence="1">Baseplate protein</fullName>
    </submittedName>
</protein>
<name>A0A286QNJ5_9CAUD</name>
<organism evidence="1 2">
    <name type="scientific">Streptococcus phage P0091</name>
    <dbReference type="NCBI Taxonomy" id="1971410"/>
    <lineage>
        <taxon>Viruses</taxon>
        <taxon>Duplodnaviria</taxon>
        <taxon>Heunggongvirae</taxon>
        <taxon>Uroviricota</taxon>
        <taxon>Caudoviricetes</taxon>
        <taxon>Aliceevansviridae</taxon>
        <taxon>Moineauvirus</taxon>
        <taxon>Moineauvirus P0091</taxon>
    </lineage>
</organism>
<dbReference type="InterPro" id="IPR008577">
    <property type="entry name" value="DUF859"/>
</dbReference>
<dbReference type="EMBL" id="KY705251">
    <property type="protein sequence ID" value="ARU12975.1"/>
    <property type="molecule type" value="Genomic_DNA"/>
</dbReference>